<feature type="region of interest" description="Disordered" evidence="1">
    <location>
        <begin position="79"/>
        <end position="134"/>
    </location>
</feature>
<reference evidence="2 3" key="1">
    <citation type="submission" date="2006-10" db="EMBL/GenBank/DDBJ databases">
        <title>The Genome Sequence of Batrachochytrium dendrobatidis JEL423.</title>
        <authorList>
            <consortium name="The Broad Institute Genome Sequencing Platform"/>
            <person name="Birren B."/>
            <person name="Lander E."/>
            <person name="Galagan J."/>
            <person name="Cuomo C."/>
            <person name="Devon K."/>
            <person name="Jaffe D."/>
            <person name="Butler J."/>
            <person name="Alvarez P."/>
            <person name="Gnerre S."/>
            <person name="Grabherr M."/>
            <person name="Kleber M."/>
            <person name="Mauceli E."/>
            <person name="Brockman W."/>
            <person name="Young S."/>
            <person name="LaButti K."/>
            <person name="Sykes S."/>
            <person name="DeCaprio D."/>
            <person name="Crawford M."/>
            <person name="Koehrsen M."/>
            <person name="Engels R."/>
            <person name="Montgomery P."/>
            <person name="Pearson M."/>
            <person name="Howarth C."/>
            <person name="Larson L."/>
            <person name="White J."/>
            <person name="O'Leary S."/>
            <person name="Kodira C."/>
            <person name="Zeng Q."/>
            <person name="Yandava C."/>
            <person name="Alvarado L."/>
            <person name="Longcore J."/>
            <person name="James T."/>
        </authorList>
    </citation>
    <scope>NUCLEOTIDE SEQUENCE [LARGE SCALE GENOMIC DNA]</scope>
    <source>
        <strain evidence="2 3">JEL423</strain>
    </source>
</reference>
<dbReference type="Proteomes" id="UP000077115">
    <property type="component" value="Unassembled WGS sequence"/>
</dbReference>
<dbReference type="EMBL" id="DS022302">
    <property type="protein sequence ID" value="OAJ38775.1"/>
    <property type="molecule type" value="Genomic_DNA"/>
</dbReference>
<gene>
    <name evidence="2" type="ORF">BDEG_22681</name>
</gene>
<feature type="compositionally biased region" description="Polar residues" evidence="1">
    <location>
        <begin position="79"/>
        <end position="88"/>
    </location>
</feature>
<dbReference type="VEuPathDB" id="FungiDB:BDEG_22681"/>
<protein>
    <submittedName>
        <fullName evidence="2">Uncharacterized protein</fullName>
    </submittedName>
</protein>
<feature type="compositionally biased region" description="Basic residues" evidence="1">
    <location>
        <begin position="116"/>
        <end position="128"/>
    </location>
</feature>
<evidence type="ECO:0000256" key="1">
    <source>
        <dbReference type="SAM" id="MobiDB-lite"/>
    </source>
</evidence>
<sequence>MTQKIPSRIPVWSCRRVSHLSNVDLQKTQRAENDPTRYLNSSTKVDMIHNAIDLKSNPKKSMAVKMISMQSNQILIESRSSQNNTDSLPTLDINPTLERPGAREGVSRKSVQKLSQHLKKLSKQKSKVKTNPSHHFNDGVILPYGNYMLLTRHGLYIRDPNLKGNQSKIPLQPNENSTTLMQWYQDMYQSKIGPCLPPLEKRPISDRLRQRFYNNHSDQHKPDNLLSRYIQPLPISRSSFLIKKPLAKSIGSFRFRHYTARCDCRQCIDLGSTSVNPCTFLKHVSELQSGCIDQSSNAEALSPSFNISHPCHKMYGVSGNVHWREQALRDLKRQQIASPECNNFVKSDDVYQKSDFIQGNCSHQDGENFSFWLPDTSESIKQDKAHCLNRCTRLESAQEVHADPNAQILLVHLDQLASKHPLPWHIQQDHQQQFCSHYKQLPSSKQHNRHVVPRIPLLMHYKNTTSLLDSSPIDQNRYKTNHRSPIVVPKMLGNRFMVGKDLNRV</sequence>
<organism evidence="2 3">
    <name type="scientific">Batrachochytrium dendrobatidis (strain JEL423)</name>
    <dbReference type="NCBI Taxonomy" id="403673"/>
    <lineage>
        <taxon>Eukaryota</taxon>
        <taxon>Fungi</taxon>
        <taxon>Fungi incertae sedis</taxon>
        <taxon>Chytridiomycota</taxon>
        <taxon>Chytridiomycota incertae sedis</taxon>
        <taxon>Chytridiomycetes</taxon>
        <taxon>Rhizophydiales</taxon>
        <taxon>Rhizophydiales incertae sedis</taxon>
        <taxon>Batrachochytrium</taxon>
    </lineage>
</organism>
<accession>A0A177WGD3</accession>
<evidence type="ECO:0000313" key="3">
    <source>
        <dbReference type="Proteomes" id="UP000077115"/>
    </source>
</evidence>
<proteinExistence type="predicted"/>
<name>A0A177WGD3_BATDL</name>
<reference evidence="2 3" key="2">
    <citation type="submission" date="2016-05" db="EMBL/GenBank/DDBJ databases">
        <title>Lineage-specific infection strategies underlie the spectrum of fungal disease in amphibians.</title>
        <authorList>
            <person name="Cuomo C.A."/>
            <person name="Farrer R.A."/>
            <person name="James T."/>
            <person name="Longcore J."/>
            <person name="Birren B."/>
        </authorList>
    </citation>
    <scope>NUCLEOTIDE SEQUENCE [LARGE SCALE GENOMIC DNA]</scope>
    <source>
        <strain evidence="2 3">JEL423</strain>
    </source>
</reference>
<evidence type="ECO:0000313" key="2">
    <source>
        <dbReference type="EMBL" id="OAJ38775.1"/>
    </source>
</evidence>
<dbReference type="AlphaFoldDB" id="A0A177WGD3"/>